<reference evidence="2" key="2">
    <citation type="submission" date="2022-01" db="EMBL/GenBank/DDBJ databases">
        <title>Novel bile acid biosynthetic pathways are enriched in the microbiome of centenarians.</title>
        <authorList>
            <person name="Sato Y."/>
            <person name="Atarashi K."/>
            <person name="Plichta R.D."/>
            <person name="Arai Y."/>
            <person name="Sasajima S."/>
            <person name="Kearney M.S."/>
            <person name="Suda W."/>
            <person name="Takeshita K."/>
            <person name="Sasaki T."/>
            <person name="Okamoto S."/>
            <person name="Skelly N.A."/>
            <person name="Okamura Y."/>
            <person name="Vlamakis H."/>
            <person name="Li Y."/>
            <person name="Tanoue T."/>
            <person name="Takei H."/>
            <person name="Nittono H."/>
            <person name="Narushima S."/>
            <person name="Irie J."/>
            <person name="Itoh H."/>
            <person name="Moriya K."/>
            <person name="Sugiura Y."/>
            <person name="Suematsu M."/>
            <person name="Moritoki N."/>
            <person name="Shibata S."/>
            <person name="Littman R.D."/>
            <person name="Fischbach A.M."/>
            <person name="Uwamino Y."/>
            <person name="Inoue T."/>
            <person name="Honda A."/>
            <person name="Hattori M."/>
            <person name="Murai T."/>
            <person name="Xavier J.R."/>
            <person name="Hirose N."/>
            <person name="Honda K."/>
        </authorList>
    </citation>
    <scope>NUCLEOTIDE SEQUENCE</scope>
    <source>
        <strain evidence="2">CE91-St55</strain>
    </source>
</reference>
<dbReference type="EMBL" id="BQNJ01000001">
    <property type="protein sequence ID" value="GKG98725.1"/>
    <property type="molecule type" value="Genomic_DNA"/>
</dbReference>
<accession>A0A174PC37</accession>
<comment type="caution">
    <text evidence="3">The sequence shown here is derived from an EMBL/GenBank/DDBJ whole genome shotgun (WGS) entry which is preliminary data.</text>
</comment>
<dbReference type="Proteomes" id="UP000434223">
    <property type="component" value="Unassembled WGS sequence"/>
</dbReference>
<dbReference type="Proteomes" id="UP001055091">
    <property type="component" value="Unassembled WGS sequence"/>
</dbReference>
<evidence type="ECO:0000313" key="4">
    <source>
        <dbReference type="Proteomes" id="UP000434223"/>
    </source>
</evidence>
<organism evidence="3 4">
    <name type="scientific">Hungatella hathewayi</name>
    <dbReference type="NCBI Taxonomy" id="154046"/>
    <lineage>
        <taxon>Bacteria</taxon>
        <taxon>Bacillati</taxon>
        <taxon>Bacillota</taxon>
        <taxon>Clostridia</taxon>
        <taxon>Lachnospirales</taxon>
        <taxon>Lachnospiraceae</taxon>
        <taxon>Hungatella</taxon>
    </lineage>
</organism>
<dbReference type="AlphaFoldDB" id="A0A174PC37"/>
<protein>
    <submittedName>
        <fullName evidence="3">Penicillin-binding protein</fullName>
    </submittedName>
</protein>
<feature type="transmembrane region" description="Helical" evidence="1">
    <location>
        <begin position="109"/>
        <end position="130"/>
    </location>
</feature>
<gene>
    <name evidence="2" type="ORF">CE91St55_07070</name>
    <name evidence="3" type="ORF">GNE07_16660</name>
</gene>
<evidence type="ECO:0000313" key="2">
    <source>
        <dbReference type="EMBL" id="GKG98725.1"/>
    </source>
</evidence>
<dbReference type="GeneID" id="93147297"/>
<reference evidence="3 4" key="1">
    <citation type="submission" date="2019-09" db="EMBL/GenBank/DDBJ databases">
        <title>Draft genome sequencing of Hungatella hathewayi 123Y-2.</title>
        <authorList>
            <person name="Lv Q."/>
            <person name="Li S."/>
        </authorList>
    </citation>
    <scope>NUCLEOTIDE SEQUENCE [LARGE SCALE GENOMIC DNA]</scope>
    <source>
        <strain evidence="3 4">123Y-2</strain>
    </source>
</reference>
<keyword evidence="1" id="KW-1133">Transmembrane helix</keyword>
<dbReference type="RefSeq" id="WP_006775489.1">
    <property type="nucleotide sequence ID" value="NZ_BQNJ01000001.1"/>
</dbReference>
<keyword evidence="1" id="KW-0472">Membrane</keyword>
<dbReference type="OrthoDB" id="2064050at2"/>
<proteinExistence type="predicted"/>
<sequence>MSKKSMILMIVTLLCIITTVVLRGVVDKADAEYTEVEVRVVSSDTVYRKILGKRQMQYDVFVSYLGQEYELKNAHSSAPYIPGRSVTAYLSKGNLYANIEGVKTSTPAAMVYFGFLFASFAMLITTLSSFGSGRKKLTAV</sequence>
<name>A0A174PC37_9FIRM</name>
<evidence type="ECO:0000256" key="1">
    <source>
        <dbReference type="SAM" id="Phobius"/>
    </source>
</evidence>
<dbReference type="EMBL" id="WNME01000011">
    <property type="protein sequence ID" value="MUB64665.1"/>
    <property type="molecule type" value="Genomic_DNA"/>
</dbReference>
<evidence type="ECO:0000313" key="3">
    <source>
        <dbReference type="EMBL" id="MUB64665.1"/>
    </source>
</evidence>
<keyword evidence="1" id="KW-0812">Transmembrane</keyword>